<proteinExistence type="predicted"/>
<evidence type="ECO:0000313" key="3">
    <source>
        <dbReference type="Proteomes" id="UP000317043"/>
    </source>
</evidence>
<keyword evidence="1" id="KW-0812">Transmembrane</keyword>
<keyword evidence="3" id="KW-1185">Reference proteome</keyword>
<name>A0A543B1S2_9ACTN</name>
<evidence type="ECO:0000256" key="1">
    <source>
        <dbReference type="SAM" id="Phobius"/>
    </source>
</evidence>
<dbReference type="Proteomes" id="UP000317043">
    <property type="component" value="Unassembled WGS sequence"/>
</dbReference>
<gene>
    <name evidence="2" type="ORF">FB566_4389</name>
</gene>
<feature type="transmembrane region" description="Helical" evidence="1">
    <location>
        <begin position="12"/>
        <end position="36"/>
    </location>
</feature>
<protein>
    <submittedName>
        <fullName evidence="2">Uncharacterized protein</fullName>
    </submittedName>
</protein>
<comment type="caution">
    <text evidence="2">The sequence shown here is derived from an EMBL/GenBank/DDBJ whole genome shotgun (WGS) entry which is preliminary data.</text>
</comment>
<reference evidence="2 3" key="1">
    <citation type="submission" date="2019-06" db="EMBL/GenBank/DDBJ databases">
        <title>Sequencing the genomes of 1000 actinobacteria strains.</title>
        <authorList>
            <person name="Klenk H.-P."/>
        </authorList>
    </citation>
    <scope>NUCLEOTIDE SEQUENCE [LARGE SCALE GENOMIC DNA]</scope>
    <source>
        <strain evidence="2 3">DSM 45928</strain>
    </source>
</reference>
<feature type="transmembrane region" description="Helical" evidence="1">
    <location>
        <begin position="42"/>
        <end position="64"/>
    </location>
</feature>
<accession>A0A543B1S2</accession>
<sequence length="93" mass="9307">MARNLSRGRSRFLTVATCVTVIGVLCALAAGAFTYVGGMETAVRPVAFAAMVSAVVAVAGAVLHPAQSAKAWFAVAAVASLIAGSSLFGLSYS</sequence>
<dbReference type="InParanoid" id="A0A543B1S2"/>
<organism evidence="2 3">
    <name type="scientific">Stackebrandtia endophytica</name>
    <dbReference type="NCBI Taxonomy" id="1496996"/>
    <lineage>
        <taxon>Bacteria</taxon>
        <taxon>Bacillati</taxon>
        <taxon>Actinomycetota</taxon>
        <taxon>Actinomycetes</taxon>
        <taxon>Glycomycetales</taxon>
        <taxon>Glycomycetaceae</taxon>
        <taxon>Stackebrandtia</taxon>
    </lineage>
</organism>
<dbReference type="AlphaFoldDB" id="A0A543B1S2"/>
<dbReference type="RefSeq" id="WP_142043619.1">
    <property type="nucleotide sequence ID" value="NZ_JBHTGS010000003.1"/>
</dbReference>
<dbReference type="EMBL" id="VFOW01000001">
    <property type="protein sequence ID" value="TQL78795.1"/>
    <property type="molecule type" value="Genomic_DNA"/>
</dbReference>
<feature type="transmembrane region" description="Helical" evidence="1">
    <location>
        <begin position="71"/>
        <end position="92"/>
    </location>
</feature>
<keyword evidence="1" id="KW-1133">Transmembrane helix</keyword>
<keyword evidence="1" id="KW-0472">Membrane</keyword>
<evidence type="ECO:0000313" key="2">
    <source>
        <dbReference type="EMBL" id="TQL78795.1"/>
    </source>
</evidence>